<dbReference type="Gene3D" id="3.40.960.10">
    <property type="entry name" value="VSR Endonuclease"/>
    <property type="match status" value="1"/>
</dbReference>
<accession>A0A7W1XQN7</accession>
<keyword evidence="3" id="KW-1185">Reference proteome</keyword>
<dbReference type="Proteomes" id="UP000538292">
    <property type="component" value="Unassembled WGS sequence"/>
</dbReference>
<dbReference type="AlphaFoldDB" id="A0A7W1XQN7"/>
<dbReference type="InterPro" id="IPR011335">
    <property type="entry name" value="Restrct_endonuc-II-like"/>
</dbReference>
<protein>
    <submittedName>
        <fullName evidence="2">DUF559 domain-containing protein</fullName>
    </submittedName>
</protein>
<dbReference type="EMBL" id="JACEOL010000009">
    <property type="protein sequence ID" value="MBA4601512.1"/>
    <property type="molecule type" value="Genomic_DNA"/>
</dbReference>
<dbReference type="Pfam" id="PF04480">
    <property type="entry name" value="DUF559"/>
    <property type="match status" value="1"/>
</dbReference>
<reference evidence="2 3" key="1">
    <citation type="submission" date="2020-07" db="EMBL/GenBank/DDBJ databases">
        <title>Thermoactinomyces phylogeny.</title>
        <authorList>
            <person name="Dunlap C."/>
        </authorList>
    </citation>
    <scope>NUCLEOTIDE SEQUENCE [LARGE SCALE GENOMIC DNA]</scope>
    <source>
        <strain evidence="2 3">AMNI-1</strain>
    </source>
</reference>
<dbReference type="InterPro" id="IPR007569">
    <property type="entry name" value="DUF559"/>
</dbReference>
<dbReference type="RefSeq" id="WP_181738029.1">
    <property type="nucleotide sequence ID" value="NZ_JACEOL010000009.1"/>
</dbReference>
<comment type="caution">
    <text evidence="2">The sequence shown here is derived from an EMBL/GenBank/DDBJ whole genome shotgun (WGS) entry which is preliminary data.</text>
</comment>
<evidence type="ECO:0000313" key="3">
    <source>
        <dbReference type="Proteomes" id="UP000538292"/>
    </source>
</evidence>
<proteinExistence type="predicted"/>
<feature type="domain" description="DUF559" evidence="1">
    <location>
        <begin position="61"/>
        <end position="159"/>
    </location>
</feature>
<organism evidence="2 3">
    <name type="scientific">Thermoactinomyces mirandus</name>
    <dbReference type="NCBI Taxonomy" id="2756294"/>
    <lineage>
        <taxon>Bacteria</taxon>
        <taxon>Bacillati</taxon>
        <taxon>Bacillota</taxon>
        <taxon>Bacilli</taxon>
        <taxon>Bacillales</taxon>
        <taxon>Thermoactinomycetaceae</taxon>
        <taxon>Thermoactinomyces</taxon>
    </lineage>
</organism>
<sequence>MLPLILGPHRPWREKAAFVFWKFRKLKRHLLRHKWLFFPFLFISYIIEQIRLGMFPCVSLRLLRTESPLERRLYYALRSKYSDELKTQYTIGSYKVDLAIPKYKLALECDGTDLFVNPKSQSHHQKQQHDLRNRGWRVMRFSRRRLLKQMDQVVSEITEYTNKGATGKFPFTR</sequence>
<name>A0A7W1XQN7_9BACL</name>
<gene>
    <name evidence="2" type="ORF">H2C83_04080</name>
</gene>
<evidence type="ECO:0000259" key="1">
    <source>
        <dbReference type="Pfam" id="PF04480"/>
    </source>
</evidence>
<dbReference type="SUPFAM" id="SSF52980">
    <property type="entry name" value="Restriction endonuclease-like"/>
    <property type="match status" value="1"/>
</dbReference>
<evidence type="ECO:0000313" key="2">
    <source>
        <dbReference type="EMBL" id="MBA4601512.1"/>
    </source>
</evidence>